<dbReference type="InterPro" id="IPR032466">
    <property type="entry name" value="Metal_Hydrolase"/>
</dbReference>
<reference evidence="2 3" key="1">
    <citation type="submission" date="2011-10" db="EMBL/GenBank/DDBJ databases">
        <title>Metabolic and evolutionary patterns in the extreme acidophile Ferroplasma acidiphilum.</title>
        <authorList>
            <person name="Golyshina O.V."/>
            <person name="Kozyavkin S.A."/>
            <person name="Tatusov R.L."/>
            <person name="Slesarev A.I."/>
            <person name="Golyshin P.N."/>
        </authorList>
    </citation>
    <scope>NUCLEOTIDE SEQUENCE [LARGE SCALE GENOMIC DNA]</scope>
    <source>
        <strain evidence="3">Y</strain>
    </source>
</reference>
<dbReference type="OrthoDB" id="8791at2157"/>
<dbReference type="InterPro" id="IPR033932">
    <property type="entry name" value="YtcJ-like"/>
</dbReference>
<gene>
    <name evidence="2" type="ORF">FAD_1158</name>
</gene>
<dbReference type="Gene3D" id="2.30.40.10">
    <property type="entry name" value="Urease, subunit C, domain 1"/>
    <property type="match status" value="1"/>
</dbReference>
<dbReference type="Gene3D" id="3.20.20.140">
    <property type="entry name" value="Metal-dependent hydrolases"/>
    <property type="match status" value="1"/>
</dbReference>
<evidence type="ECO:0000259" key="1">
    <source>
        <dbReference type="Pfam" id="PF07969"/>
    </source>
</evidence>
<accession>A0A1V0N4K4</accession>
<feature type="domain" description="Amidohydrolase 3" evidence="1">
    <location>
        <begin position="50"/>
        <end position="514"/>
    </location>
</feature>
<proteinExistence type="predicted"/>
<dbReference type="PANTHER" id="PTHR22642:SF2">
    <property type="entry name" value="PROTEIN LONG AFTER FAR-RED 3"/>
    <property type="match status" value="1"/>
</dbReference>
<name>A0A1V0N4K4_9ARCH</name>
<sequence>MEKYVIVDRYFDGYKWENNSTIFKVKNGIIAEKYTANKQDMENIMESGNEVLDLRGKFVTPGLIDSHDHFMLTSLKLKYQVDFSGVRSFEDFRRVLEENRNKIVHGWFQGYGINEYNMKEKRLPDIKIIDEIMGNTPVFITQMTEHYGICNSRSLEIAGIDRNTADPANGKLGRNSDGNPDGVLYEANAMDMVKSRIPEYTLDDYIEAIISGSEMYRKAGLSTVKDIGGTGNDVNEETRICALNRISKEGNHKIRIAVALPVYSLKDVSRKIELASILEENQHIMFAGFKMFLDGSILSRTAWMKHSYVGSKGNMGIPLWDIKNFREGLKQLSATGHHISIHTIGDRAIETALDSIEKLKSSGIASAYALVHCYKLEEKTIEKIKKLDVGVETQLAFVYFIGDSLSDNIGLDQSKCLFPAKTMVEKGIRVSNGSDSPVTPFDPLYGIYSSVFRKTLTGKNSSVYSNNESLTIEETVKTYTSESAAVIGWNETGSLETGKFSDFTVWDPDPATAGKNIEDYLHINLKSITL</sequence>
<dbReference type="Gene3D" id="3.10.310.70">
    <property type="match status" value="1"/>
</dbReference>
<dbReference type="CDD" id="cd01300">
    <property type="entry name" value="YtcJ_like"/>
    <property type="match status" value="1"/>
</dbReference>
<dbReference type="SUPFAM" id="SSF51338">
    <property type="entry name" value="Composite domain of metallo-dependent hydrolases"/>
    <property type="match status" value="1"/>
</dbReference>
<dbReference type="GO" id="GO:0016810">
    <property type="term" value="F:hydrolase activity, acting on carbon-nitrogen (but not peptide) bonds"/>
    <property type="evidence" value="ECO:0007669"/>
    <property type="project" value="InterPro"/>
</dbReference>
<dbReference type="GeneID" id="31676656"/>
<dbReference type="PANTHER" id="PTHR22642">
    <property type="entry name" value="IMIDAZOLONEPROPIONASE"/>
    <property type="match status" value="1"/>
</dbReference>
<dbReference type="RefSeq" id="WP_081142545.1">
    <property type="nucleotide sequence ID" value="NZ_CP015363.1"/>
</dbReference>
<keyword evidence="3" id="KW-1185">Reference proteome</keyword>
<organism evidence="2 3">
    <name type="scientific">Ferroplasma acidiphilum</name>
    <dbReference type="NCBI Taxonomy" id="74969"/>
    <lineage>
        <taxon>Archaea</taxon>
        <taxon>Methanobacteriati</taxon>
        <taxon>Thermoplasmatota</taxon>
        <taxon>Thermoplasmata</taxon>
        <taxon>Thermoplasmatales</taxon>
        <taxon>Ferroplasmaceae</taxon>
        <taxon>Ferroplasma</taxon>
    </lineage>
</organism>
<protein>
    <submittedName>
        <fullName evidence="2">Amidohydrolase 3</fullName>
    </submittedName>
</protein>
<dbReference type="Proteomes" id="UP000192050">
    <property type="component" value="Chromosome"/>
</dbReference>
<evidence type="ECO:0000313" key="3">
    <source>
        <dbReference type="Proteomes" id="UP000192050"/>
    </source>
</evidence>
<dbReference type="Pfam" id="PF07969">
    <property type="entry name" value="Amidohydro_3"/>
    <property type="match status" value="1"/>
</dbReference>
<dbReference type="STRING" id="74969.FAD_1158"/>
<dbReference type="InterPro" id="IPR011059">
    <property type="entry name" value="Metal-dep_hydrolase_composite"/>
</dbReference>
<dbReference type="EMBL" id="CP015363">
    <property type="protein sequence ID" value="ARD85034.1"/>
    <property type="molecule type" value="Genomic_DNA"/>
</dbReference>
<keyword evidence="2" id="KW-0378">Hydrolase</keyword>
<dbReference type="SUPFAM" id="SSF51556">
    <property type="entry name" value="Metallo-dependent hydrolases"/>
    <property type="match status" value="1"/>
</dbReference>
<evidence type="ECO:0000313" key="2">
    <source>
        <dbReference type="EMBL" id="ARD85034.1"/>
    </source>
</evidence>
<dbReference type="InterPro" id="IPR013108">
    <property type="entry name" value="Amidohydro_3"/>
</dbReference>
<dbReference type="KEGG" id="fai:FAD_1158"/>
<dbReference type="AlphaFoldDB" id="A0A1V0N4K4"/>